<keyword evidence="7" id="KW-0472">Membrane</keyword>
<feature type="compositionally biased region" description="Basic and acidic residues" evidence="6">
    <location>
        <begin position="598"/>
        <end position="609"/>
    </location>
</feature>
<feature type="region of interest" description="Disordered" evidence="6">
    <location>
        <begin position="351"/>
        <end position="428"/>
    </location>
</feature>
<dbReference type="GO" id="GO:0006508">
    <property type="term" value="P:proteolysis"/>
    <property type="evidence" value="ECO:0007669"/>
    <property type="project" value="UniProtKB-KW"/>
</dbReference>
<dbReference type="Proteomes" id="UP000829196">
    <property type="component" value="Unassembled WGS sequence"/>
</dbReference>
<evidence type="ECO:0000256" key="2">
    <source>
        <dbReference type="ARBA" id="ARBA00022670"/>
    </source>
</evidence>
<dbReference type="GO" id="GO:0005634">
    <property type="term" value="C:nucleus"/>
    <property type="evidence" value="ECO:0007669"/>
    <property type="project" value="TreeGrafter"/>
</dbReference>
<keyword evidence="7" id="KW-0812">Transmembrane</keyword>
<dbReference type="SUPFAM" id="SSF54001">
    <property type="entry name" value="Cysteine proteinases"/>
    <property type="match status" value="1"/>
</dbReference>
<dbReference type="SMR" id="A0A8T3A438"/>
<dbReference type="PROSITE" id="PS50600">
    <property type="entry name" value="ULP_PROTEASE"/>
    <property type="match status" value="1"/>
</dbReference>
<dbReference type="GO" id="GO:0016929">
    <property type="term" value="F:deSUMOylase activity"/>
    <property type="evidence" value="ECO:0007669"/>
    <property type="project" value="TreeGrafter"/>
</dbReference>
<evidence type="ECO:0000256" key="7">
    <source>
        <dbReference type="SAM" id="Phobius"/>
    </source>
</evidence>
<comment type="caution">
    <text evidence="9">The sequence shown here is derived from an EMBL/GenBank/DDBJ whole genome shotgun (WGS) entry which is preliminary data.</text>
</comment>
<evidence type="ECO:0000256" key="1">
    <source>
        <dbReference type="ARBA" id="ARBA00005234"/>
    </source>
</evidence>
<keyword evidence="3" id="KW-0378">Hydrolase</keyword>
<evidence type="ECO:0000313" key="10">
    <source>
        <dbReference type="Proteomes" id="UP000829196"/>
    </source>
</evidence>
<evidence type="ECO:0000256" key="5">
    <source>
        <dbReference type="SAM" id="Coils"/>
    </source>
</evidence>
<feature type="transmembrane region" description="Helical" evidence="7">
    <location>
        <begin position="12"/>
        <end position="34"/>
    </location>
</feature>
<keyword evidence="5" id="KW-0175">Coiled coil</keyword>
<comment type="similarity">
    <text evidence="1">Belongs to the peptidase C48 family.</text>
</comment>
<keyword evidence="10" id="KW-1185">Reference proteome</keyword>
<evidence type="ECO:0000256" key="3">
    <source>
        <dbReference type="ARBA" id="ARBA00022801"/>
    </source>
</evidence>
<feature type="compositionally biased region" description="Low complexity" evidence="6">
    <location>
        <begin position="407"/>
        <end position="416"/>
    </location>
</feature>
<feature type="compositionally biased region" description="Pro residues" evidence="6">
    <location>
        <begin position="376"/>
        <end position="389"/>
    </location>
</feature>
<feature type="domain" description="Ubiquitin-like protease family profile" evidence="8">
    <location>
        <begin position="676"/>
        <end position="840"/>
    </location>
</feature>
<feature type="coiled-coil region" evidence="5">
    <location>
        <begin position="453"/>
        <end position="480"/>
    </location>
</feature>
<keyword evidence="7" id="KW-1133">Transmembrane helix</keyword>
<dbReference type="InterPro" id="IPR003653">
    <property type="entry name" value="Peptidase_C48_C"/>
</dbReference>
<evidence type="ECO:0000256" key="4">
    <source>
        <dbReference type="ARBA" id="ARBA00022807"/>
    </source>
</evidence>
<sequence length="875" mass="100300">METPRDIFTVTPAPALVSALGFLHFLRFCISLFLPEVDDEPAEDHKSGRGMVAPNLRLTCAFVAFKLYMKTPYQRPVTSRCYVTSFRKHCDAYAEIIDDEVEQTLKDLNIHQFLKFPAFQQCIPLLFEVLKFWSPADEGFIVLGHVLKFTSDEVALLIGMPNRGIDIKWRIDPLNGPLSTEVKTDIAKLDRLADNATKIKTFIMFLLSNLFFPLNSHKTPRRLTTVANNLSEFASINWASSLRNFMVEEFNTIFEKYKLQRPLGYINGFFPLLLIWFLEHFSLNKPTDSELRPRFLRWQGYTELYFTQENAAKIFKFLKISEIFACLENVSNEEAEKYGADIIAIKNSETRSGHEPLKLQSPQKIKASARKKLVTTPPPSPLLSPPLSPDSPHIEPPKTQTPPPSTQPSTRPPTQKISISQPSAEQPPITRADLEAVQNKYFEIFEKMLNKIQENVGARLDRLEDNVEKLQADQDSMKYKFIEFQMQCDHNQEKPHISSSASSFQSVNNMALHPSAQAPIQVVHPPPPMVKGIPPPPPMVQEIPPPPPPPIQVVPPPPPIQVVPPPPPMVQEIPPPPPVVQEIPPPPPIQVVPPPKRKREDGEKEESSSKKVVPYVKKNTKEVISVDNIIVESHPALEIMDYPGKPFLAEQKQQFMDECFKKFNTKEHKIFVSGNIEIKRSDIDILLTNDWLGDNHVDAFAYFLLEQSRLMAEKFQRYLYISPLYMVYKSLNLDYQIFIEHINPVSVQQSKLIVQPIIYEKHWVLLVGKLKEKVWKLYDSLSNPEHKHICHKVINYLHEDAVGCFSSDITKWNVQAVRGIPTQTNSYDCGIFVCKYMEKAVLRKKTDWSALKDWQKHMPKFRAELAYFLFLQTKK</sequence>
<evidence type="ECO:0000259" key="8">
    <source>
        <dbReference type="PROSITE" id="PS50600"/>
    </source>
</evidence>
<feature type="compositionally biased region" description="Pro residues" evidence="6">
    <location>
        <begin position="576"/>
        <end position="594"/>
    </location>
</feature>
<dbReference type="Gene3D" id="3.40.395.10">
    <property type="entry name" value="Adenoviral Proteinase, Chain A"/>
    <property type="match status" value="1"/>
</dbReference>
<dbReference type="InterPro" id="IPR038765">
    <property type="entry name" value="Papain-like_cys_pep_sf"/>
</dbReference>
<dbReference type="PANTHER" id="PTHR12606">
    <property type="entry name" value="SENTRIN/SUMO-SPECIFIC PROTEASE"/>
    <property type="match status" value="1"/>
</dbReference>
<evidence type="ECO:0000313" key="9">
    <source>
        <dbReference type="EMBL" id="KAI0488977.1"/>
    </source>
</evidence>
<dbReference type="GO" id="GO:0016926">
    <property type="term" value="P:protein desumoylation"/>
    <property type="evidence" value="ECO:0007669"/>
    <property type="project" value="TreeGrafter"/>
</dbReference>
<dbReference type="AlphaFoldDB" id="A0A8T3A438"/>
<protein>
    <recommendedName>
        <fullName evidence="8">Ubiquitin-like protease family profile domain-containing protein</fullName>
    </recommendedName>
</protein>
<proteinExistence type="inferred from homology"/>
<reference evidence="9" key="1">
    <citation type="journal article" date="2022" name="Front. Genet.">
        <title>Chromosome-Scale Assembly of the Dendrobium nobile Genome Provides Insights Into the Molecular Mechanism of the Biosynthesis of the Medicinal Active Ingredient of Dendrobium.</title>
        <authorList>
            <person name="Xu Q."/>
            <person name="Niu S.-C."/>
            <person name="Li K.-L."/>
            <person name="Zheng P.-J."/>
            <person name="Zhang X.-J."/>
            <person name="Jia Y."/>
            <person name="Liu Y."/>
            <person name="Niu Y.-X."/>
            <person name="Yu L.-H."/>
            <person name="Chen D.-F."/>
            <person name="Zhang G.-Q."/>
        </authorList>
    </citation>
    <scope>NUCLEOTIDE SEQUENCE</scope>
    <source>
        <tissue evidence="9">Leaf</tissue>
    </source>
</reference>
<dbReference type="Pfam" id="PF02902">
    <property type="entry name" value="Peptidase_C48"/>
    <property type="match status" value="1"/>
</dbReference>
<accession>A0A8T3A438</accession>
<evidence type="ECO:0000256" key="6">
    <source>
        <dbReference type="SAM" id="MobiDB-lite"/>
    </source>
</evidence>
<dbReference type="OrthoDB" id="1939479at2759"/>
<dbReference type="EMBL" id="JAGYWB010000019">
    <property type="protein sequence ID" value="KAI0488977.1"/>
    <property type="molecule type" value="Genomic_DNA"/>
</dbReference>
<name>A0A8T3A438_DENNO</name>
<keyword evidence="2" id="KW-0645">Protease</keyword>
<gene>
    <name evidence="9" type="ORF">KFK09_028818</name>
</gene>
<feature type="region of interest" description="Disordered" evidence="6">
    <location>
        <begin position="576"/>
        <end position="611"/>
    </location>
</feature>
<keyword evidence="4" id="KW-0788">Thiol protease</keyword>
<dbReference type="PANTHER" id="PTHR12606:SF141">
    <property type="entry name" value="GH15225P-RELATED"/>
    <property type="match status" value="1"/>
</dbReference>
<organism evidence="9 10">
    <name type="scientific">Dendrobium nobile</name>
    <name type="common">Orchid</name>
    <dbReference type="NCBI Taxonomy" id="94219"/>
    <lineage>
        <taxon>Eukaryota</taxon>
        <taxon>Viridiplantae</taxon>
        <taxon>Streptophyta</taxon>
        <taxon>Embryophyta</taxon>
        <taxon>Tracheophyta</taxon>
        <taxon>Spermatophyta</taxon>
        <taxon>Magnoliopsida</taxon>
        <taxon>Liliopsida</taxon>
        <taxon>Asparagales</taxon>
        <taxon>Orchidaceae</taxon>
        <taxon>Epidendroideae</taxon>
        <taxon>Malaxideae</taxon>
        <taxon>Dendrobiinae</taxon>
        <taxon>Dendrobium</taxon>
    </lineage>
</organism>